<feature type="transmembrane region" description="Helical" evidence="1">
    <location>
        <begin position="240"/>
        <end position="257"/>
    </location>
</feature>
<accession>A0ABR7G1R9</accession>
<reference evidence="2 3" key="1">
    <citation type="submission" date="2020-08" db="EMBL/GenBank/DDBJ databases">
        <title>Genome public.</title>
        <authorList>
            <person name="Liu C."/>
            <person name="Sun Q."/>
        </authorList>
    </citation>
    <scope>NUCLEOTIDE SEQUENCE [LARGE SCALE GENOMIC DNA]</scope>
    <source>
        <strain evidence="2 3">NSJ-43</strain>
    </source>
</reference>
<keyword evidence="3" id="KW-1185">Reference proteome</keyword>
<feature type="transmembrane region" description="Helical" evidence="1">
    <location>
        <begin position="344"/>
        <end position="364"/>
    </location>
</feature>
<gene>
    <name evidence="2" type="ORF">H8S01_07955</name>
</gene>
<keyword evidence="1" id="KW-0472">Membrane</keyword>
<feature type="transmembrane region" description="Helical" evidence="1">
    <location>
        <begin position="7"/>
        <end position="29"/>
    </location>
</feature>
<feature type="transmembrane region" description="Helical" evidence="1">
    <location>
        <begin position="144"/>
        <end position="163"/>
    </location>
</feature>
<name>A0ABR7G1R9_9FIRM</name>
<evidence type="ECO:0000256" key="1">
    <source>
        <dbReference type="SAM" id="Phobius"/>
    </source>
</evidence>
<protein>
    <submittedName>
        <fullName evidence="2">Uncharacterized protein</fullName>
    </submittedName>
</protein>
<feature type="transmembrane region" description="Helical" evidence="1">
    <location>
        <begin position="310"/>
        <end position="332"/>
    </location>
</feature>
<proteinExistence type="predicted"/>
<feature type="transmembrane region" description="Helical" evidence="1">
    <location>
        <begin position="184"/>
        <end position="202"/>
    </location>
</feature>
<dbReference type="RefSeq" id="WP_186836849.1">
    <property type="nucleotide sequence ID" value="NZ_JACOPD010000005.1"/>
</dbReference>
<organism evidence="2 3">
    <name type="scientific">Lachnospira hominis</name>
    <name type="common">ex Liu et al. 2021</name>
    <dbReference type="NCBI Taxonomy" id="2763051"/>
    <lineage>
        <taxon>Bacteria</taxon>
        <taxon>Bacillati</taxon>
        <taxon>Bacillota</taxon>
        <taxon>Clostridia</taxon>
        <taxon>Lachnospirales</taxon>
        <taxon>Lachnospiraceae</taxon>
        <taxon>Lachnospira</taxon>
    </lineage>
</organism>
<keyword evidence="1" id="KW-1133">Transmembrane helix</keyword>
<dbReference type="EMBL" id="JACOPD010000005">
    <property type="protein sequence ID" value="MBC5680890.1"/>
    <property type="molecule type" value="Genomic_DNA"/>
</dbReference>
<evidence type="ECO:0000313" key="3">
    <source>
        <dbReference type="Proteomes" id="UP000628463"/>
    </source>
</evidence>
<feature type="transmembrane region" description="Helical" evidence="1">
    <location>
        <begin position="95"/>
        <end position="117"/>
    </location>
</feature>
<feature type="transmembrane region" description="Helical" evidence="1">
    <location>
        <begin position="264"/>
        <end position="286"/>
    </location>
</feature>
<dbReference type="Proteomes" id="UP000628463">
    <property type="component" value="Unassembled WGS sequence"/>
</dbReference>
<evidence type="ECO:0000313" key="2">
    <source>
        <dbReference type="EMBL" id="MBC5680890.1"/>
    </source>
</evidence>
<feature type="transmembrane region" description="Helical" evidence="1">
    <location>
        <begin position="66"/>
        <end position="88"/>
    </location>
</feature>
<keyword evidence="1" id="KW-0812">Transmembrane</keyword>
<comment type="caution">
    <text evidence="2">The sequence shown here is derived from an EMBL/GenBank/DDBJ whole genome shotgun (WGS) entry which is preliminary data.</text>
</comment>
<feature type="transmembrane region" description="Helical" evidence="1">
    <location>
        <begin position="370"/>
        <end position="390"/>
    </location>
</feature>
<sequence>MKKNQIVLIRVVSVAILMAALALILIFGAGSTVFTKIIKDLNNGGVTSGASAVSVYNLVCYKGMNAIYQIIFGIALFTTIVGFAGVFFRIKGTDICLNTAIIFDVVTGVYLILAYVLEKNKFMHKVFAKIYLGEFDTQFTAVRLIKLHVLIAGILLILVSLLASAIVKSSGIPKMAIYKAESNLGWLLIIPLFFTSLIFDVAREWAIRIASGYSDVSGQLYDILKDYYFGDKFLFSMPKWLIVFVASVITLFIMGVLRIHLKRIFAVIMGAVFTAAALIRCVVFWMNPPAIFGTLSYNENVCDMTDRAGAAYMICFVLDIFFITILAVLCIICAQKKFFELKNILIITIGYAIISIAAILILGFGGISAIYAGCGVIDVIASSALLYLAYKS</sequence>